<dbReference type="InterPro" id="IPR017932">
    <property type="entry name" value="GATase_2_dom"/>
</dbReference>
<feature type="binding site" evidence="9">
    <location>
        <position position="100"/>
    </location>
    <ligand>
        <name>L-glutamine</name>
        <dbReference type="ChEBI" id="CHEBI:58359"/>
    </ligand>
</feature>
<comment type="similarity">
    <text evidence="2">Belongs to the asparagine synthetase family.</text>
</comment>
<evidence type="ECO:0000256" key="9">
    <source>
        <dbReference type="PIRSR" id="PIRSR001589-2"/>
    </source>
</evidence>
<evidence type="ECO:0000256" key="7">
    <source>
        <dbReference type="ARBA" id="ARBA00048741"/>
    </source>
</evidence>
<dbReference type="Proteomes" id="UP000287447">
    <property type="component" value="Unassembled WGS sequence"/>
</dbReference>
<dbReference type="PIRSF" id="PIRSF001589">
    <property type="entry name" value="Asn_synthetase_glu-h"/>
    <property type="match status" value="1"/>
</dbReference>
<evidence type="ECO:0000256" key="1">
    <source>
        <dbReference type="ARBA" id="ARBA00005187"/>
    </source>
</evidence>
<dbReference type="InterPro" id="IPR006426">
    <property type="entry name" value="Asn_synth_AEB"/>
</dbReference>
<proteinExistence type="inferred from homology"/>
<dbReference type="InterPro" id="IPR014729">
    <property type="entry name" value="Rossmann-like_a/b/a_fold"/>
</dbReference>
<reference evidence="12" key="1">
    <citation type="submission" date="2019-01" db="EMBL/GenBank/DDBJ databases">
        <title>Gri0909 isolated from a small marine red alga.</title>
        <authorList>
            <person name="Kim J."/>
            <person name="Jeong S.E."/>
            <person name="Jeon C.O."/>
        </authorList>
    </citation>
    <scope>NUCLEOTIDE SEQUENCE [LARGE SCALE GENOMIC DNA]</scope>
    <source>
        <strain evidence="12">Gri0909</strain>
    </source>
</reference>
<evidence type="ECO:0000256" key="2">
    <source>
        <dbReference type="ARBA" id="ARBA00005752"/>
    </source>
</evidence>
<dbReference type="GO" id="GO:0004066">
    <property type="term" value="F:asparagine synthase (glutamine-hydrolyzing) activity"/>
    <property type="evidence" value="ECO:0007669"/>
    <property type="project" value="UniProtKB-EC"/>
</dbReference>
<keyword evidence="11" id="KW-0436">Ligase</keyword>
<keyword evidence="4 9" id="KW-0547">Nucleotide-binding</keyword>
<dbReference type="PANTHER" id="PTHR43284">
    <property type="entry name" value="ASPARAGINE SYNTHETASE (GLUTAMINE-HYDROLYZING)"/>
    <property type="match status" value="1"/>
</dbReference>
<comment type="pathway">
    <text evidence="1">Amino-acid biosynthesis; L-asparagine biosynthesis; L-asparagine from L-aspartate (L-Gln route): step 1/1.</text>
</comment>
<evidence type="ECO:0000256" key="3">
    <source>
        <dbReference type="ARBA" id="ARBA00012737"/>
    </source>
</evidence>
<dbReference type="Gene3D" id="3.40.50.620">
    <property type="entry name" value="HUPs"/>
    <property type="match status" value="1"/>
</dbReference>
<evidence type="ECO:0000313" key="11">
    <source>
        <dbReference type="EMBL" id="RVU34990.1"/>
    </source>
</evidence>
<dbReference type="CDD" id="cd00712">
    <property type="entry name" value="AsnB"/>
    <property type="match status" value="1"/>
</dbReference>
<sequence length="608" mass="69084">MCGIAGFIGKSPPTRSDAEDTLAMMRQRGPDGLGLFQDDVGANRVMLLHSRLAIIDLQTRSNQPFIDDGCVLIFNGEIYNYVEVRDELKALGQTFRTDSDTEVILRAYRQWGEGLVDRLQGMWAFALLDSRAGKLTLSRDPFGEKPLYCMETPDGLFFGSEIKFIKQLSARTPAIRHEKVHRFLAHGYRDVFKKKDSFFEGINPLPAASIVTLTGGDMPEPRIYWTPHFNPQPMSEGEAIEGVRDRLFDAVKIRLRADVPIALTLSGGIDSNVVAGIAVHHFQQNLHTFSMLESREDYDERQFIAAAVRGLGAPHRERPVQSRGFLERLGRMAHHYEAPVLSVGMFLEGFLTETVSAEGFKLAINGNGSDEIFAGYYDHYLYWLAGLHGTAEFEPEVARWRESMGKYVRNPLFKDPMRFVDTPDERRHLHHNAPDIDSVMHLPSADPFEEEDFCDDLLRKRMLNELTRESVPATLFCGDLNWMYHSIENRTAYLDRSLISFLLTVPSNLLIREGYSKYLLRKAAEGYVPDEILFSRQKFGFNAPITSLLNREDPDVIDFMMMDSPVFDLVRRDKVEAMMRPDADLAGLDNFLFCVASAKMFYATQAGW</sequence>
<dbReference type="OrthoDB" id="9763290at2"/>
<evidence type="ECO:0000256" key="8">
    <source>
        <dbReference type="PIRSR" id="PIRSR001589-1"/>
    </source>
</evidence>
<gene>
    <name evidence="11" type="primary">asnB</name>
    <name evidence="11" type="ORF">EOI86_19340</name>
</gene>
<evidence type="ECO:0000256" key="5">
    <source>
        <dbReference type="ARBA" id="ARBA00022840"/>
    </source>
</evidence>
<dbReference type="InterPro" id="IPR029055">
    <property type="entry name" value="Ntn_hydrolases_N"/>
</dbReference>
<dbReference type="SUPFAM" id="SSF56235">
    <property type="entry name" value="N-terminal nucleophile aminohydrolases (Ntn hydrolases)"/>
    <property type="match status" value="1"/>
</dbReference>
<dbReference type="GO" id="GO:0006529">
    <property type="term" value="P:asparagine biosynthetic process"/>
    <property type="evidence" value="ECO:0007669"/>
    <property type="project" value="UniProtKB-KW"/>
</dbReference>
<keyword evidence="6 8" id="KW-0315">Glutamine amidotransferase</keyword>
<organism evidence="11 12">
    <name type="scientific">Hwanghaeella grinnelliae</name>
    <dbReference type="NCBI Taxonomy" id="2500179"/>
    <lineage>
        <taxon>Bacteria</taxon>
        <taxon>Pseudomonadati</taxon>
        <taxon>Pseudomonadota</taxon>
        <taxon>Alphaproteobacteria</taxon>
        <taxon>Rhodospirillales</taxon>
        <taxon>Rhodospirillaceae</taxon>
        <taxon>Hwanghaeella</taxon>
    </lineage>
</organism>
<keyword evidence="8" id="KW-0061">Asparagine biosynthesis</keyword>
<dbReference type="InterPro" id="IPR051786">
    <property type="entry name" value="ASN_synthetase/amidase"/>
</dbReference>
<evidence type="ECO:0000259" key="10">
    <source>
        <dbReference type="PROSITE" id="PS51278"/>
    </source>
</evidence>
<dbReference type="CDD" id="cd01991">
    <property type="entry name" value="Asn_synthase_B_C"/>
    <property type="match status" value="1"/>
</dbReference>
<dbReference type="GO" id="GO:0005524">
    <property type="term" value="F:ATP binding"/>
    <property type="evidence" value="ECO:0007669"/>
    <property type="project" value="UniProtKB-KW"/>
</dbReference>
<dbReference type="AlphaFoldDB" id="A0A3S2Y1E4"/>
<dbReference type="PANTHER" id="PTHR43284:SF1">
    <property type="entry name" value="ASPARAGINE SYNTHETASE"/>
    <property type="match status" value="1"/>
</dbReference>
<dbReference type="Pfam" id="PF00733">
    <property type="entry name" value="Asn_synthase"/>
    <property type="match status" value="1"/>
</dbReference>
<dbReference type="PROSITE" id="PS51278">
    <property type="entry name" value="GATASE_TYPE_2"/>
    <property type="match status" value="1"/>
</dbReference>
<dbReference type="InterPro" id="IPR001962">
    <property type="entry name" value="Asn_synthase"/>
</dbReference>
<evidence type="ECO:0000313" key="12">
    <source>
        <dbReference type="Proteomes" id="UP000287447"/>
    </source>
</evidence>
<evidence type="ECO:0000256" key="4">
    <source>
        <dbReference type="ARBA" id="ARBA00022741"/>
    </source>
</evidence>
<keyword evidence="12" id="KW-1185">Reference proteome</keyword>
<dbReference type="EMBL" id="SADE01000003">
    <property type="protein sequence ID" value="RVU34990.1"/>
    <property type="molecule type" value="Genomic_DNA"/>
</dbReference>
<dbReference type="NCBIfam" id="TIGR01536">
    <property type="entry name" value="asn_synth_AEB"/>
    <property type="match status" value="1"/>
</dbReference>
<keyword evidence="8" id="KW-0028">Amino-acid biosynthesis</keyword>
<comment type="caution">
    <text evidence="11">The sequence shown here is derived from an EMBL/GenBank/DDBJ whole genome shotgun (WGS) entry which is preliminary data.</text>
</comment>
<keyword evidence="5 9" id="KW-0067">ATP-binding</keyword>
<protein>
    <recommendedName>
        <fullName evidence="3">asparagine synthase (glutamine-hydrolyzing)</fullName>
        <ecNumber evidence="3">6.3.5.4</ecNumber>
    </recommendedName>
</protein>
<feature type="domain" description="Glutamine amidotransferase type-2" evidence="10">
    <location>
        <begin position="2"/>
        <end position="216"/>
    </location>
</feature>
<name>A0A3S2Y1E4_9PROT</name>
<dbReference type="SUPFAM" id="SSF52402">
    <property type="entry name" value="Adenine nucleotide alpha hydrolases-like"/>
    <property type="match status" value="1"/>
</dbReference>
<dbReference type="EC" id="6.3.5.4" evidence="3"/>
<dbReference type="Pfam" id="PF13537">
    <property type="entry name" value="GATase_7"/>
    <property type="match status" value="1"/>
</dbReference>
<dbReference type="InterPro" id="IPR033738">
    <property type="entry name" value="AsnB_N"/>
</dbReference>
<comment type="catalytic activity">
    <reaction evidence="7">
        <text>L-aspartate + L-glutamine + ATP + H2O = L-asparagine + L-glutamate + AMP + diphosphate + H(+)</text>
        <dbReference type="Rhea" id="RHEA:12228"/>
        <dbReference type="ChEBI" id="CHEBI:15377"/>
        <dbReference type="ChEBI" id="CHEBI:15378"/>
        <dbReference type="ChEBI" id="CHEBI:29985"/>
        <dbReference type="ChEBI" id="CHEBI:29991"/>
        <dbReference type="ChEBI" id="CHEBI:30616"/>
        <dbReference type="ChEBI" id="CHEBI:33019"/>
        <dbReference type="ChEBI" id="CHEBI:58048"/>
        <dbReference type="ChEBI" id="CHEBI:58359"/>
        <dbReference type="ChEBI" id="CHEBI:456215"/>
        <dbReference type="EC" id="6.3.5.4"/>
    </reaction>
</comment>
<evidence type="ECO:0000256" key="6">
    <source>
        <dbReference type="ARBA" id="ARBA00022962"/>
    </source>
</evidence>
<dbReference type="RefSeq" id="WP_127767311.1">
    <property type="nucleotide sequence ID" value="NZ_SADE01000003.1"/>
</dbReference>
<feature type="active site" description="For GATase activity" evidence="8">
    <location>
        <position position="2"/>
    </location>
</feature>
<accession>A0A3S2Y1E4</accession>
<dbReference type="Gene3D" id="3.60.20.10">
    <property type="entry name" value="Glutamine Phosphoribosylpyrophosphate, subunit 1, domain 1"/>
    <property type="match status" value="1"/>
</dbReference>